<dbReference type="RefSeq" id="WP_116269822.1">
    <property type="nucleotide sequence ID" value="NZ_BGZJ01000001.1"/>
</dbReference>
<proteinExistence type="inferred from homology"/>
<keyword evidence="4" id="KW-0285">Flavoprotein</keyword>
<keyword evidence="6" id="KW-0560">Oxidoreductase</keyword>
<dbReference type="GO" id="GO:0018580">
    <property type="term" value="F:nitronate monooxygenase activity"/>
    <property type="evidence" value="ECO:0007669"/>
    <property type="project" value="InterPro"/>
</dbReference>
<dbReference type="GO" id="GO:0009636">
    <property type="term" value="P:response to toxic substance"/>
    <property type="evidence" value="ECO:0007669"/>
    <property type="project" value="UniProtKB-KW"/>
</dbReference>
<reference evidence="10 11" key="1">
    <citation type="journal article" date="2018" name="Int. J. Syst. Evol. Microbiol.">
        <title>Mesosutterella multiformis gen. nov., sp. nov., a member of the family Sutterellaceae and Sutterella megalosphaeroides sp. nov., isolated from human faeces.</title>
        <authorList>
            <person name="Sakamoto M."/>
            <person name="Ikeyama N."/>
            <person name="Kunihiro T."/>
            <person name="Iino T."/>
            <person name="Yuki M."/>
            <person name="Ohkuma M."/>
        </authorList>
    </citation>
    <scope>NUCLEOTIDE SEQUENCE [LARGE SCALE GENOMIC DNA]</scope>
    <source>
        <strain evidence="10 11">4NBBH2</strain>
    </source>
</reference>
<dbReference type="EMBL" id="BGZJ01000001">
    <property type="protein sequence ID" value="GBO93442.1"/>
    <property type="molecule type" value="Genomic_DNA"/>
</dbReference>
<keyword evidence="3" id="KW-0216">Detoxification</keyword>
<evidence type="ECO:0000256" key="8">
    <source>
        <dbReference type="ARBA" id="ARBA00031155"/>
    </source>
</evidence>
<dbReference type="AlphaFoldDB" id="A0A388SAU6"/>
<evidence type="ECO:0000256" key="7">
    <source>
        <dbReference type="ARBA" id="ARBA00023033"/>
    </source>
</evidence>
<gene>
    <name evidence="10" type="ORF">MESMUL_07960</name>
</gene>
<dbReference type="CDD" id="cd04730">
    <property type="entry name" value="NPD_like"/>
    <property type="match status" value="1"/>
</dbReference>
<dbReference type="OrthoDB" id="9778912at2"/>
<dbReference type="Gene3D" id="3.20.20.70">
    <property type="entry name" value="Aldolase class I"/>
    <property type="match status" value="1"/>
</dbReference>
<name>A0A388SAU6_9BURK</name>
<dbReference type="PANTHER" id="PTHR42747">
    <property type="entry name" value="NITRONATE MONOOXYGENASE-RELATED"/>
    <property type="match status" value="1"/>
</dbReference>
<evidence type="ECO:0000256" key="1">
    <source>
        <dbReference type="ARBA" id="ARBA00001917"/>
    </source>
</evidence>
<evidence type="ECO:0000256" key="4">
    <source>
        <dbReference type="ARBA" id="ARBA00022630"/>
    </source>
</evidence>
<dbReference type="PANTHER" id="PTHR42747:SF3">
    <property type="entry name" value="NITRONATE MONOOXYGENASE-RELATED"/>
    <property type="match status" value="1"/>
</dbReference>
<evidence type="ECO:0000313" key="10">
    <source>
        <dbReference type="EMBL" id="GBO93442.1"/>
    </source>
</evidence>
<comment type="caution">
    <text evidence="10">The sequence shown here is derived from an EMBL/GenBank/DDBJ whole genome shotgun (WGS) entry which is preliminary data.</text>
</comment>
<evidence type="ECO:0000256" key="9">
    <source>
        <dbReference type="ARBA" id="ARBA00049401"/>
    </source>
</evidence>
<evidence type="ECO:0000313" key="11">
    <source>
        <dbReference type="Proteomes" id="UP000266091"/>
    </source>
</evidence>
<dbReference type="SUPFAM" id="SSF51412">
    <property type="entry name" value="Inosine monophosphate dehydrogenase (IMPDH)"/>
    <property type="match status" value="1"/>
</dbReference>
<evidence type="ECO:0000256" key="5">
    <source>
        <dbReference type="ARBA" id="ARBA00022643"/>
    </source>
</evidence>
<comment type="similarity">
    <text evidence="2">Belongs to the nitronate monooxygenase family. NMO class I subfamily.</text>
</comment>
<keyword evidence="11" id="KW-1185">Reference proteome</keyword>
<evidence type="ECO:0000256" key="3">
    <source>
        <dbReference type="ARBA" id="ARBA00022575"/>
    </source>
</evidence>
<evidence type="ECO:0000256" key="6">
    <source>
        <dbReference type="ARBA" id="ARBA00023002"/>
    </source>
</evidence>
<dbReference type="Pfam" id="PF03060">
    <property type="entry name" value="NMO"/>
    <property type="match status" value="1"/>
</dbReference>
<dbReference type="Proteomes" id="UP000266091">
    <property type="component" value="Unassembled WGS sequence"/>
</dbReference>
<accession>A0A388SAU6</accession>
<organism evidence="10 11">
    <name type="scientific">Mesosutterella multiformis</name>
    <dbReference type="NCBI Taxonomy" id="2259133"/>
    <lineage>
        <taxon>Bacteria</taxon>
        <taxon>Pseudomonadati</taxon>
        <taxon>Pseudomonadota</taxon>
        <taxon>Betaproteobacteria</taxon>
        <taxon>Burkholderiales</taxon>
        <taxon>Sutterellaceae</taxon>
        <taxon>Mesosutterella</taxon>
    </lineage>
</organism>
<dbReference type="InterPro" id="IPR013785">
    <property type="entry name" value="Aldolase_TIM"/>
</dbReference>
<dbReference type="InterPro" id="IPR004136">
    <property type="entry name" value="NMO"/>
</dbReference>
<comment type="catalytic activity">
    <reaction evidence="9">
        <text>3 propionate 3-nitronate + 3 O2 + H2O = 3 3-oxopropanoate + 2 nitrate + nitrite + H2O2 + 3 H(+)</text>
        <dbReference type="Rhea" id="RHEA:57332"/>
        <dbReference type="ChEBI" id="CHEBI:15377"/>
        <dbReference type="ChEBI" id="CHEBI:15378"/>
        <dbReference type="ChEBI" id="CHEBI:15379"/>
        <dbReference type="ChEBI" id="CHEBI:16240"/>
        <dbReference type="ChEBI" id="CHEBI:16301"/>
        <dbReference type="ChEBI" id="CHEBI:17632"/>
        <dbReference type="ChEBI" id="CHEBI:33190"/>
        <dbReference type="ChEBI" id="CHEBI:136067"/>
    </reaction>
</comment>
<keyword evidence="7 10" id="KW-0503">Monooxygenase</keyword>
<evidence type="ECO:0000256" key="2">
    <source>
        <dbReference type="ARBA" id="ARBA00009881"/>
    </source>
</evidence>
<protein>
    <recommendedName>
        <fullName evidence="8">Propionate 3-nitronate monooxygenase</fullName>
    </recommendedName>
</protein>
<keyword evidence="5" id="KW-0288">FMN</keyword>
<sequence length="364" mass="38715">MTLRVKRIRDFCGRLGIEVPLLSAPMTGITTPELVAAVSNAGGLGILAADLMSPEEIISAAAQTKRLTDRPFGINLRIPPRDRGSLEQAEKVAYALSDLRKELGLEEKVDFSRFSEPEFESQLEAVLETGVPVVSCTFGGFREVYGEKLHQAGVYILGAATTLREAKVQRAADSDAVILQGVEAGGPRLYFESDPEEASVGLSVLLPEAARALKLPLIASGGIGSAFSVKGAMMAGASAVMVGSALACSPEAGAPKLMRDAMIAASDTATCLTDLFSGRLERVMKNGLIEALSRAGVRSAGYPYQRYIMQDMMEAAVRAGRQDLLRMPVGQAVNAFSCRSAAETLSEIRTALLEVIELMDKEGK</sequence>
<comment type="cofactor">
    <cofactor evidence="1">
        <name>FMN</name>
        <dbReference type="ChEBI" id="CHEBI:58210"/>
    </cofactor>
</comment>